<feature type="domain" description="Dienelactone hydrolase" evidence="3">
    <location>
        <begin position="59"/>
        <end position="255"/>
    </location>
</feature>
<dbReference type="GO" id="GO:0052689">
    <property type="term" value="F:carboxylic ester hydrolase activity"/>
    <property type="evidence" value="ECO:0007669"/>
    <property type="project" value="UniProtKB-ARBA"/>
</dbReference>
<dbReference type="AlphaFoldDB" id="A0A2V3U381"/>
<keyword evidence="1 4" id="KW-0378">Hydrolase</keyword>
<dbReference type="PANTHER" id="PTHR22946:SF9">
    <property type="entry name" value="POLYKETIDE TRANSFERASE AF380"/>
    <property type="match status" value="1"/>
</dbReference>
<evidence type="ECO:0000256" key="1">
    <source>
        <dbReference type="ARBA" id="ARBA00022801"/>
    </source>
</evidence>
<keyword evidence="5" id="KW-1185">Reference proteome</keyword>
<dbReference type="Pfam" id="PF01738">
    <property type="entry name" value="DLH"/>
    <property type="match status" value="1"/>
</dbReference>
<dbReference type="InterPro" id="IPR050261">
    <property type="entry name" value="FrsA_esterase"/>
</dbReference>
<dbReference type="SUPFAM" id="SSF53474">
    <property type="entry name" value="alpha/beta-Hydrolases"/>
    <property type="match status" value="1"/>
</dbReference>
<dbReference type="Proteomes" id="UP000248021">
    <property type="component" value="Unassembled WGS sequence"/>
</dbReference>
<dbReference type="InterPro" id="IPR002925">
    <property type="entry name" value="Dienelactn_hydro"/>
</dbReference>
<evidence type="ECO:0000259" key="3">
    <source>
        <dbReference type="Pfam" id="PF01738"/>
    </source>
</evidence>
<comment type="caution">
    <text evidence="4">The sequence shown here is derived from an EMBL/GenBank/DDBJ whole genome shotgun (WGS) entry which is preliminary data.</text>
</comment>
<dbReference type="EMBL" id="QJJK01000007">
    <property type="protein sequence ID" value="PXW57133.1"/>
    <property type="molecule type" value="Genomic_DNA"/>
</dbReference>
<reference evidence="4 5" key="1">
    <citation type="submission" date="2018-05" db="EMBL/GenBank/DDBJ databases">
        <title>Genomic Encyclopedia of Type Strains, Phase IV (KMG-IV): sequencing the most valuable type-strain genomes for metagenomic binning, comparative biology and taxonomic classification.</title>
        <authorList>
            <person name="Goeker M."/>
        </authorList>
    </citation>
    <scope>NUCLEOTIDE SEQUENCE [LARGE SCALE GENOMIC DNA]</scope>
    <source>
        <strain evidence="4 5">DSM 6462</strain>
    </source>
</reference>
<evidence type="ECO:0000256" key="2">
    <source>
        <dbReference type="SAM" id="SignalP"/>
    </source>
</evidence>
<evidence type="ECO:0000313" key="5">
    <source>
        <dbReference type="Proteomes" id="UP000248021"/>
    </source>
</evidence>
<sequence length="330" mass="35121">MRAAVAGLLLCVVAGGLCQAEPVSDLADGRVGAIEFASRTPTGPTEMMAGGGRPTTIAGHLTLPNVAPVPFPAMIIMHGSGGILPGREQDWAARLNELGVATFVVDSFRPRGFSSTGDDQSRLPLAASVTDALTALKLLASHPGIAKDRIGIIGYSKGGQIALYTTLAPFRRAVIDDDLRFALHIAFYSSCSIPYKAEEVSPAPVFLLLGGDDDYTPAVHCGRYVDFLRSKGARVDMFIFAGAHHGFDLPTPVRYLPRAQTARDCGLDIALDPVEARRWDTGTIVPPGDISAYLRSCMRRGASYGGNPAARAEADAIVEKAVQRYLLDRQ</sequence>
<protein>
    <submittedName>
        <fullName evidence="4">Dienelactone hydrolase</fullName>
    </submittedName>
</protein>
<accession>A0A2V3U381</accession>
<feature type="chain" id="PRO_5015967646" evidence="2">
    <location>
        <begin position="21"/>
        <end position="330"/>
    </location>
</feature>
<dbReference type="OrthoDB" id="3647650at2"/>
<name>A0A2V3U381_9HYPH</name>
<dbReference type="Gene3D" id="3.40.50.1820">
    <property type="entry name" value="alpha/beta hydrolase"/>
    <property type="match status" value="1"/>
</dbReference>
<dbReference type="PANTHER" id="PTHR22946">
    <property type="entry name" value="DIENELACTONE HYDROLASE DOMAIN-CONTAINING PROTEIN-RELATED"/>
    <property type="match status" value="1"/>
</dbReference>
<dbReference type="InterPro" id="IPR029058">
    <property type="entry name" value="AB_hydrolase_fold"/>
</dbReference>
<evidence type="ECO:0000313" key="4">
    <source>
        <dbReference type="EMBL" id="PXW57133.1"/>
    </source>
</evidence>
<organism evidence="4 5">
    <name type="scientific">Chelatococcus asaccharovorans</name>
    <dbReference type="NCBI Taxonomy" id="28210"/>
    <lineage>
        <taxon>Bacteria</taxon>
        <taxon>Pseudomonadati</taxon>
        <taxon>Pseudomonadota</taxon>
        <taxon>Alphaproteobacteria</taxon>
        <taxon>Hyphomicrobiales</taxon>
        <taxon>Chelatococcaceae</taxon>
        <taxon>Chelatococcus</taxon>
    </lineage>
</organism>
<feature type="signal peptide" evidence="2">
    <location>
        <begin position="1"/>
        <end position="20"/>
    </location>
</feature>
<proteinExistence type="predicted"/>
<gene>
    <name evidence="4" type="ORF">C7450_107172</name>
</gene>
<dbReference type="RefSeq" id="WP_110375754.1">
    <property type="nucleotide sequence ID" value="NZ_JAHBRY010000001.1"/>
</dbReference>
<keyword evidence="2" id="KW-0732">Signal</keyword>